<comment type="caution">
    <text evidence="4">The sequence shown here is derived from an EMBL/GenBank/DDBJ whole genome shotgun (WGS) entry which is preliminary data.</text>
</comment>
<evidence type="ECO:0000313" key="4">
    <source>
        <dbReference type="EMBL" id="KAK1746906.1"/>
    </source>
</evidence>
<dbReference type="InterPro" id="IPR008279">
    <property type="entry name" value="PEP-util_enz_mobile_dom"/>
</dbReference>
<dbReference type="InterPro" id="IPR036637">
    <property type="entry name" value="Phosphohistidine_dom_sf"/>
</dbReference>
<dbReference type="PANTHER" id="PTHR43615:SF1">
    <property type="entry name" value="PPDK_N DOMAIN-CONTAINING PROTEIN"/>
    <property type="match status" value="1"/>
</dbReference>
<feature type="domain" description="PEP-utilising enzyme mobile" evidence="2">
    <location>
        <begin position="913"/>
        <end position="983"/>
    </location>
</feature>
<reference evidence="4" key="1">
    <citation type="submission" date="2023-06" db="EMBL/GenBank/DDBJ databases">
        <title>Survivors Of The Sea: Transcriptome response of Skeletonema marinoi to long-term dormancy.</title>
        <authorList>
            <person name="Pinder M.I.M."/>
            <person name="Kourtchenko O."/>
            <person name="Robertson E.K."/>
            <person name="Larsson T."/>
            <person name="Maumus F."/>
            <person name="Osuna-Cruz C.M."/>
            <person name="Vancaester E."/>
            <person name="Stenow R."/>
            <person name="Vandepoele K."/>
            <person name="Ploug H."/>
            <person name="Bruchert V."/>
            <person name="Godhe A."/>
            <person name="Topel M."/>
        </authorList>
    </citation>
    <scope>NUCLEOTIDE SEQUENCE</scope>
    <source>
        <strain evidence="4">R05AC</strain>
    </source>
</reference>
<proteinExistence type="inferred from homology"/>
<dbReference type="EC" id="2.7.9.2" evidence="4"/>
<feature type="domain" description="Pyruvate phosphate dikinase AMP/ATP-binding" evidence="3">
    <location>
        <begin position="197"/>
        <end position="447"/>
    </location>
</feature>
<dbReference type="GO" id="GO:0008986">
    <property type="term" value="F:pyruvate, water dikinase activity"/>
    <property type="evidence" value="ECO:0007669"/>
    <property type="project" value="UniProtKB-EC"/>
</dbReference>
<dbReference type="Pfam" id="PF01326">
    <property type="entry name" value="PPDK_N"/>
    <property type="match status" value="1"/>
</dbReference>
<name>A0AAD9DGJ1_9STRA</name>
<dbReference type="Pfam" id="PF00391">
    <property type="entry name" value="PEP-utilizers"/>
    <property type="match status" value="1"/>
</dbReference>
<gene>
    <name evidence="4" type="ORF">QTG54_002250</name>
</gene>
<dbReference type="GO" id="GO:0005524">
    <property type="term" value="F:ATP binding"/>
    <property type="evidence" value="ECO:0007669"/>
    <property type="project" value="InterPro"/>
</dbReference>
<dbReference type="Proteomes" id="UP001224775">
    <property type="component" value="Unassembled WGS sequence"/>
</dbReference>
<evidence type="ECO:0000259" key="2">
    <source>
        <dbReference type="Pfam" id="PF00391"/>
    </source>
</evidence>
<dbReference type="InterPro" id="IPR051549">
    <property type="entry name" value="PEP_Utilizing_Enz"/>
</dbReference>
<protein>
    <submittedName>
        <fullName evidence="4">Phosphoenolpyruvate synthase</fullName>
        <ecNumber evidence="4">2.7.9.2</ecNumber>
    </submittedName>
</protein>
<dbReference type="Gene3D" id="3.30.1490.20">
    <property type="entry name" value="ATP-grasp fold, A domain"/>
    <property type="match status" value="1"/>
</dbReference>
<keyword evidence="4" id="KW-0808">Transferase</keyword>
<evidence type="ECO:0000313" key="5">
    <source>
        <dbReference type="Proteomes" id="UP001224775"/>
    </source>
</evidence>
<dbReference type="InterPro" id="IPR013815">
    <property type="entry name" value="ATP_grasp_subdomain_1"/>
</dbReference>
<evidence type="ECO:0000259" key="3">
    <source>
        <dbReference type="Pfam" id="PF01326"/>
    </source>
</evidence>
<dbReference type="EMBL" id="JATAAI010000003">
    <property type="protein sequence ID" value="KAK1746906.1"/>
    <property type="molecule type" value="Genomic_DNA"/>
</dbReference>
<evidence type="ECO:0000256" key="1">
    <source>
        <dbReference type="ARBA" id="ARBA00007837"/>
    </source>
</evidence>
<dbReference type="Gene3D" id="3.30.470.20">
    <property type="entry name" value="ATP-grasp fold, B domain"/>
    <property type="match status" value="1"/>
</dbReference>
<comment type="similarity">
    <text evidence="1">Belongs to the PEP-utilizing enzyme family.</text>
</comment>
<dbReference type="SUPFAM" id="SSF56059">
    <property type="entry name" value="Glutathione synthetase ATP-binding domain-like"/>
    <property type="match status" value="1"/>
</dbReference>
<dbReference type="InterPro" id="IPR002192">
    <property type="entry name" value="PPDK_AMP/ATP-bd"/>
</dbReference>
<organism evidence="4 5">
    <name type="scientific">Skeletonema marinoi</name>
    <dbReference type="NCBI Taxonomy" id="267567"/>
    <lineage>
        <taxon>Eukaryota</taxon>
        <taxon>Sar</taxon>
        <taxon>Stramenopiles</taxon>
        <taxon>Ochrophyta</taxon>
        <taxon>Bacillariophyta</taxon>
        <taxon>Coscinodiscophyceae</taxon>
        <taxon>Thalassiosirophycidae</taxon>
        <taxon>Thalassiosirales</taxon>
        <taxon>Skeletonemataceae</taxon>
        <taxon>Skeletonema</taxon>
        <taxon>Skeletonema marinoi-dohrnii complex</taxon>
    </lineage>
</organism>
<accession>A0AAD9DGJ1</accession>
<dbReference type="PANTHER" id="PTHR43615">
    <property type="entry name" value="PHOSPHOENOLPYRUVATE SYNTHASE-RELATED"/>
    <property type="match status" value="1"/>
</dbReference>
<dbReference type="SUPFAM" id="SSF52009">
    <property type="entry name" value="Phosphohistidine domain"/>
    <property type="match status" value="1"/>
</dbReference>
<dbReference type="Gene3D" id="3.50.30.10">
    <property type="entry name" value="Phosphohistidine domain"/>
    <property type="match status" value="1"/>
</dbReference>
<dbReference type="AlphaFoldDB" id="A0AAD9DGJ1"/>
<sequence length="1002" mass="111369">MMTDYIAKQNDDDNPSYGSVRIVSVSGSDDQETVLFNGLLPRPIHLNHEEDEVEFEIEDSGIKNDVDIHIAEETCCDRFVSITMPKAVPMHGLVLWWDCPIIGFPKIDVSSIQDRNASNLSLGSAANNTSGSSSNGAKKEAFQKAWDEAHDMFREKMKKKEKHMIGEPWLEQIKQSKAWESFLSRVASADPEGSVTREDCDAIKEQCKKILKLNAEQRRYIQDAIKAAFGHDNADHLGIVAVRSSSPEEDLAGSSFAGGYDTSLGVTSAGLQDAIINSFASLFDHRIYLYKIQHGMVADTPRIAIIVQKQIASDVSGVGFSLNPNNNCFDEIVISSNFGLGESVVSGIITPDTYVVDRFDPSNMKVISKKVADKTSAIWLDEASGGTRQDPNKSPTAQALTDDEIMEVARMVADVEEQYFDGSPADIEWAFHNNTLYLLQARPVTAHVPLFPEMITERGKEKRLYLDLMVMTQGFSDPLSTLGLDIWKNSLARMKPTMSTEGFDGLMFNIHGREYMNISNMLMMTGGTVMVNTALRTNDKSLDRAFASIDLKDYTPSYVPEGCKGIFGKSIKQLLLTVPNILRGMYYGKDSMQQYVKDTNALLEHCHSHRYPDDKAFVEVYDELTKTYKAVVPQVGGLISGLISKALLHRIFRNCEGTEDNLINLSMDLNGNPTSEMGHLMVRLASCPEIQETRTSDEFLKKLKEGSFSQEFTSIYSDYLKRFGCRGAREIDVATPRMSEKQDELFDTLKQIDVKNNQIINVRERRDKAYQELLSLAREIGKEKSFVHHASVMQGVLGYREHPKYMLVVVTDACRRHALQVAKGFVAKGRLENEDQIFSLTMDQISNAQKDEAIDLLSLVRENLKPVERCATEITEDEKNEEGLLIGDPISPGAGVVRGRAKVLMDPYEKPLEAGEILVARFTEPSWTPLFINAGGVIMEIGGPMQHGAIIAREYGIPCVSGIDNATKLVKDGDLLELDGSAGTVQIIRDDCDKNIVSSGSK</sequence>
<keyword evidence="5" id="KW-1185">Reference proteome</keyword>